<evidence type="ECO:0000313" key="3">
    <source>
        <dbReference type="EMBL" id="KXS12737.1"/>
    </source>
</evidence>
<gene>
    <name evidence="3" type="ORF">M427DRAFT_34558</name>
</gene>
<evidence type="ECO:0000313" key="4">
    <source>
        <dbReference type="Proteomes" id="UP000070544"/>
    </source>
</evidence>
<feature type="transmembrane region" description="Helical" evidence="2">
    <location>
        <begin position="47"/>
        <end position="70"/>
    </location>
</feature>
<dbReference type="OrthoDB" id="5340910at2759"/>
<keyword evidence="2" id="KW-0812">Transmembrane</keyword>
<feature type="compositionally biased region" description="Polar residues" evidence="1">
    <location>
        <begin position="202"/>
        <end position="217"/>
    </location>
</feature>
<proteinExistence type="predicted"/>
<dbReference type="Proteomes" id="UP000070544">
    <property type="component" value="Unassembled WGS sequence"/>
</dbReference>
<keyword evidence="2" id="KW-0472">Membrane</keyword>
<name>A0A139A7F6_GONPJ</name>
<dbReference type="EMBL" id="KQ965785">
    <property type="protein sequence ID" value="KXS12737.1"/>
    <property type="molecule type" value="Genomic_DNA"/>
</dbReference>
<feature type="compositionally biased region" description="Polar residues" evidence="1">
    <location>
        <begin position="481"/>
        <end position="493"/>
    </location>
</feature>
<dbReference type="Gene3D" id="2.30.30.40">
    <property type="entry name" value="SH3 Domains"/>
    <property type="match status" value="1"/>
</dbReference>
<dbReference type="InterPro" id="IPR036028">
    <property type="entry name" value="SH3-like_dom_sf"/>
</dbReference>
<feature type="compositionally biased region" description="Pro residues" evidence="1">
    <location>
        <begin position="448"/>
        <end position="460"/>
    </location>
</feature>
<keyword evidence="2" id="KW-1133">Transmembrane helix</keyword>
<keyword evidence="4" id="KW-1185">Reference proteome</keyword>
<evidence type="ECO:0000256" key="2">
    <source>
        <dbReference type="SAM" id="Phobius"/>
    </source>
</evidence>
<evidence type="ECO:0000256" key="1">
    <source>
        <dbReference type="SAM" id="MobiDB-lite"/>
    </source>
</evidence>
<feature type="region of interest" description="Disordered" evidence="1">
    <location>
        <begin position="92"/>
        <end position="247"/>
    </location>
</feature>
<feature type="region of interest" description="Disordered" evidence="1">
    <location>
        <begin position="448"/>
        <end position="493"/>
    </location>
</feature>
<evidence type="ECO:0008006" key="5">
    <source>
        <dbReference type="Google" id="ProtNLM"/>
    </source>
</evidence>
<dbReference type="SUPFAM" id="SSF50044">
    <property type="entry name" value="SH3-domain"/>
    <property type="match status" value="1"/>
</dbReference>
<feature type="compositionally biased region" description="Polar residues" evidence="1">
    <location>
        <begin position="169"/>
        <end position="191"/>
    </location>
</feature>
<feature type="compositionally biased region" description="Polar residues" evidence="1">
    <location>
        <begin position="236"/>
        <end position="247"/>
    </location>
</feature>
<feature type="compositionally biased region" description="Polar residues" evidence="1">
    <location>
        <begin position="302"/>
        <end position="322"/>
    </location>
</feature>
<accession>A0A139A7F6</accession>
<reference evidence="3 4" key="1">
    <citation type="journal article" date="2015" name="Genome Biol. Evol.">
        <title>Phylogenomic analyses indicate that early fungi evolved digesting cell walls of algal ancestors of land plants.</title>
        <authorList>
            <person name="Chang Y."/>
            <person name="Wang S."/>
            <person name="Sekimoto S."/>
            <person name="Aerts A.L."/>
            <person name="Choi C."/>
            <person name="Clum A."/>
            <person name="LaButti K.M."/>
            <person name="Lindquist E.A."/>
            <person name="Yee Ngan C."/>
            <person name="Ohm R.A."/>
            <person name="Salamov A.A."/>
            <person name="Grigoriev I.V."/>
            <person name="Spatafora J.W."/>
            <person name="Berbee M.L."/>
        </authorList>
    </citation>
    <scope>NUCLEOTIDE SEQUENCE [LARGE SCALE GENOMIC DNA]</scope>
    <source>
        <strain evidence="3 4">JEL478</strain>
    </source>
</reference>
<protein>
    <recommendedName>
        <fullName evidence="5">SH3 domain-containing protein</fullName>
    </recommendedName>
</protein>
<sequence>MDPAFNCIQPSVDTNGNPDLTPGAISSMGNCSRTAAVLNTVTSPGPVIGGAVGGAIGALALLSSAFYLIYRRRKLRSTKNANLVIVPALGRKENSDRKPGSFSDGDAGSLGTDEDIEVHKLPKGTPTETPSFFISPGLSAGVDEEGGARSISIRTATEDQSQRLHRTRVTPSVVRSETDGSITEGSRTGSDFGTGRGGSVRQVKSSLSSGRYTAQTSESRKEGSKLRSSDRLPMGSTASLSQSSRSPIVDATSISLPSVHTTESRSESDAVMSFLGRPALSELLPGHESERFAEYRGDLMDTGQNIDQSTSLNTTQSKQSGTKPALALSPGVSPTADENTDAVSHFTAAPSLLEHINPFYLSLGGSPLSHEPVEVNRVLVASSDYVPTLTDELELAEGSAYYVDLLWADGWCYGRNLSTGIGGYAPIQALQAPAASFVREDNSLPQFTPPLPPSLLPPAPTSFSTNLDTDKGHWGKPRQYQPPSASGAWSKQT</sequence>
<dbReference type="AlphaFoldDB" id="A0A139A7F6"/>
<feature type="region of interest" description="Disordered" evidence="1">
    <location>
        <begin position="301"/>
        <end position="339"/>
    </location>
</feature>
<feature type="compositionally biased region" description="Basic and acidic residues" evidence="1">
    <location>
        <begin position="218"/>
        <end position="230"/>
    </location>
</feature>
<organism evidence="3 4">
    <name type="scientific">Gonapodya prolifera (strain JEL478)</name>
    <name type="common">Monoblepharis prolifera</name>
    <dbReference type="NCBI Taxonomy" id="1344416"/>
    <lineage>
        <taxon>Eukaryota</taxon>
        <taxon>Fungi</taxon>
        <taxon>Fungi incertae sedis</taxon>
        <taxon>Chytridiomycota</taxon>
        <taxon>Chytridiomycota incertae sedis</taxon>
        <taxon>Monoblepharidomycetes</taxon>
        <taxon>Monoblepharidales</taxon>
        <taxon>Gonapodyaceae</taxon>
        <taxon>Gonapodya</taxon>
    </lineage>
</organism>